<dbReference type="WBParaSite" id="ECPE_0000560901-mRNA-1">
    <property type="protein sequence ID" value="ECPE_0000560901-mRNA-1"/>
    <property type="gene ID" value="ECPE_0000560901"/>
</dbReference>
<dbReference type="AlphaFoldDB" id="A0A183AF61"/>
<dbReference type="Proteomes" id="UP000272942">
    <property type="component" value="Unassembled WGS sequence"/>
</dbReference>
<name>A0A183AF61_9TREM</name>
<evidence type="ECO:0000313" key="2">
    <source>
        <dbReference type="EMBL" id="VDP75989.1"/>
    </source>
</evidence>
<keyword evidence="3" id="KW-1185">Reference proteome</keyword>
<accession>A0A183AF61</accession>
<protein>
    <submittedName>
        <fullName evidence="4">Myelin basic protein</fullName>
    </submittedName>
</protein>
<gene>
    <name evidence="2" type="ORF">ECPE_LOCUS5596</name>
</gene>
<feature type="region of interest" description="Disordered" evidence="1">
    <location>
        <begin position="1"/>
        <end position="28"/>
    </location>
</feature>
<dbReference type="EMBL" id="UZAN01042465">
    <property type="protein sequence ID" value="VDP75989.1"/>
    <property type="molecule type" value="Genomic_DNA"/>
</dbReference>
<proteinExistence type="predicted"/>
<reference evidence="4" key="1">
    <citation type="submission" date="2016-06" db="UniProtKB">
        <authorList>
            <consortium name="WormBaseParasite"/>
        </authorList>
    </citation>
    <scope>IDENTIFICATION</scope>
</reference>
<evidence type="ECO:0000313" key="4">
    <source>
        <dbReference type="WBParaSite" id="ECPE_0000560901-mRNA-1"/>
    </source>
</evidence>
<evidence type="ECO:0000256" key="1">
    <source>
        <dbReference type="SAM" id="MobiDB-lite"/>
    </source>
</evidence>
<feature type="compositionally biased region" description="Basic and acidic residues" evidence="1">
    <location>
        <begin position="1"/>
        <end position="12"/>
    </location>
</feature>
<evidence type="ECO:0000313" key="3">
    <source>
        <dbReference type="Proteomes" id="UP000272942"/>
    </source>
</evidence>
<organism evidence="4">
    <name type="scientific">Echinostoma caproni</name>
    <dbReference type="NCBI Taxonomy" id="27848"/>
    <lineage>
        <taxon>Eukaryota</taxon>
        <taxon>Metazoa</taxon>
        <taxon>Spiralia</taxon>
        <taxon>Lophotrochozoa</taxon>
        <taxon>Platyhelminthes</taxon>
        <taxon>Trematoda</taxon>
        <taxon>Digenea</taxon>
        <taxon>Plagiorchiida</taxon>
        <taxon>Echinostomata</taxon>
        <taxon>Echinostomatoidea</taxon>
        <taxon>Echinostomatidae</taxon>
        <taxon>Echinostoma</taxon>
    </lineage>
</organism>
<sequence length="84" mass="9548">MEAIAEVDKAAREGNVPPGSRRQSTLLHSRRTSQISLGPRRSIVGPRGSLWGAFRSGFQKPVKYENTYRMEPKEQERVKHKKVS</sequence>
<reference evidence="2 3" key="2">
    <citation type="submission" date="2018-11" db="EMBL/GenBank/DDBJ databases">
        <authorList>
            <consortium name="Pathogen Informatics"/>
        </authorList>
    </citation>
    <scope>NUCLEOTIDE SEQUENCE [LARGE SCALE GENOMIC DNA]</scope>
    <source>
        <strain evidence="2 3">Egypt</strain>
    </source>
</reference>